<dbReference type="STRING" id="411471.SUBVAR_06565"/>
<dbReference type="HOGENOM" id="CLU_2810845_0_0_9"/>
<reference evidence="1" key="1">
    <citation type="submission" date="2009-12" db="EMBL/GenBank/DDBJ databases">
        <authorList>
            <person name="Weinstock G."/>
            <person name="Sodergren E."/>
            <person name="Clifton S."/>
            <person name="Fulton L."/>
            <person name="Fulton B."/>
            <person name="Courtney L."/>
            <person name="Fronick C."/>
            <person name="Harrison M."/>
            <person name="Strong C."/>
            <person name="Farmer C."/>
            <person name="Delahaunty K."/>
            <person name="Markovic C."/>
            <person name="Hall O."/>
            <person name="Minx P."/>
            <person name="Tomlinson C."/>
            <person name="Mitreva M."/>
            <person name="Nelson J."/>
            <person name="Hou S."/>
            <person name="Wollam A."/>
            <person name="Pepin K.H."/>
            <person name="Johnson M."/>
            <person name="Bhonagiri V."/>
            <person name="Nash W.E."/>
            <person name="Warren W."/>
            <person name="Chinwalla A."/>
            <person name="Mardis E.R."/>
            <person name="Wilson R.K."/>
        </authorList>
    </citation>
    <scope>NUCLEOTIDE SEQUENCE [LARGE SCALE GENOMIC DNA]</scope>
    <source>
        <strain evidence="1">DSM 15176</strain>
    </source>
</reference>
<sequence length="67" mass="7725">MDSSKSTADSNQTIKLIIFKKDGAFDQFQPLIHFQDMPICRKDAVFYFSIPLRHLASADLLNFLLDF</sequence>
<evidence type="ECO:0000313" key="2">
    <source>
        <dbReference type="Proteomes" id="UP000003438"/>
    </source>
</evidence>
<dbReference type="Proteomes" id="UP000003438">
    <property type="component" value="Unassembled WGS sequence"/>
</dbReference>
<dbReference type="AlphaFoldDB" id="D1PQ97"/>
<accession>D1PQ97</accession>
<name>D1PQ97_9FIRM</name>
<evidence type="ECO:0000313" key="1">
    <source>
        <dbReference type="EMBL" id="EFB75150.1"/>
    </source>
</evidence>
<keyword evidence="2" id="KW-1185">Reference proteome</keyword>
<gene>
    <name evidence="1" type="ORF">SUBVAR_06565</name>
</gene>
<proteinExistence type="predicted"/>
<comment type="caution">
    <text evidence="1">The sequence shown here is derived from an EMBL/GenBank/DDBJ whole genome shotgun (WGS) entry which is preliminary data.</text>
</comment>
<organism evidence="1 2">
    <name type="scientific">Subdoligranulum variabile DSM 15176</name>
    <dbReference type="NCBI Taxonomy" id="411471"/>
    <lineage>
        <taxon>Bacteria</taxon>
        <taxon>Bacillati</taxon>
        <taxon>Bacillota</taxon>
        <taxon>Clostridia</taxon>
        <taxon>Eubacteriales</taxon>
        <taxon>Oscillospiraceae</taxon>
        <taxon>Subdoligranulum</taxon>
    </lineage>
</organism>
<protein>
    <submittedName>
        <fullName evidence="1">Uncharacterized protein</fullName>
    </submittedName>
</protein>
<dbReference type="EMBL" id="ACBY02000033">
    <property type="protein sequence ID" value="EFB75150.1"/>
    <property type="molecule type" value="Genomic_DNA"/>
</dbReference>